<protein>
    <recommendedName>
        <fullName evidence="2">Phosphatidic acid phosphatase type 2/haloperoxidase domain-containing protein</fullName>
    </recommendedName>
</protein>
<keyword evidence="1" id="KW-1133">Transmembrane helix</keyword>
<dbReference type="Pfam" id="PF01569">
    <property type="entry name" value="PAP2"/>
    <property type="match status" value="1"/>
</dbReference>
<feature type="transmembrane region" description="Helical" evidence="1">
    <location>
        <begin position="98"/>
        <end position="118"/>
    </location>
</feature>
<dbReference type="SMART" id="SM00014">
    <property type="entry name" value="acidPPc"/>
    <property type="match status" value="1"/>
</dbReference>
<comment type="caution">
    <text evidence="3">The sequence shown here is derived from an EMBL/GenBank/DDBJ whole genome shotgun (WGS) entry which is preliminary data.</text>
</comment>
<evidence type="ECO:0000259" key="2">
    <source>
        <dbReference type="SMART" id="SM00014"/>
    </source>
</evidence>
<feature type="domain" description="Phosphatidic acid phosphatase type 2/haloperoxidase" evidence="2">
    <location>
        <begin position="21"/>
        <end position="141"/>
    </location>
</feature>
<dbReference type="Proteomes" id="UP000772434">
    <property type="component" value="Unassembled WGS sequence"/>
</dbReference>
<accession>A0A9P5U885</accession>
<evidence type="ECO:0000256" key="1">
    <source>
        <dbReference type="SAM" id="Phobius"/>
    </source>
</evidence>
<dbReference type="PANTHER" id="PTHR14969">
    <property type="entry name" value="SPHINGOSINE-1-PHOSPHATE PHOSPHOHYDROLASE"/>
    <property type="match status" value="1"/>
</dbReference>
<dbReference type="AlphaFoldDB" id="A0A9P5U885"/>
<name>A0A9P5U885_9AGAR</name>
<dbReference type="SUPFAM" id="SSF48317">
    <property type="entry name" value="Acid phosphatase/Vanadium-dependent haloperoxidase"/>
    <property type="match status" value="1"/>
</dbReference>
<keyword evidence="4" id="KW-1185">Reference proteome</keyword>
<proteinExistence type="predicted"/>
<gene>
    <name evidence="3" type="ORF">BDP27DRAFT_1222057</name>
</gene>
<feature type="non-terminal residue" evidence="3">
    <location>
        <position position="168"/>
    </location>
</feature>
<dbReference type="OrthoDB" id="302705at2759"/>
<sequence>TNITVTALTASFILYTRSAGVVYFALGSTACMFSVKLVKRLIRQERPVTQRSEKKRKKSYGMPSTHSASIAFYATFIPLACIYLPIHNTLPQSWFIRVIPPLIVWPWATLIALSRILLGHHTVPQVAVGWAYGVTFAFFWFYMWTGCGMNKVGNEAEQMWNSYLELWR</sequence>
<feature type="transmembrane region" description="Helical" evidence="1">
    <location>
        <begin position="59"/>
        <end position="86"/>
    </location>
</feature>
<dbReference type="InterPro" id="IPR036938">
    <property type="entry name" value="PAP2/HPO_sf"/>
</dbReference>
<evidence type="ECO:0000313" key="3">
    <source>
        <dbReference type="EMBL" id="KAF9069647.1"/>
    </source>
</evidence>
<feature type="transmembrane region" description="Helical" evidence="1">
    <location>
        <begin position="125"/>
        <end position="144"/>
    </location>
</feature>
<dbReference type="EMBL" id="JADNRY010000048">
    <property type="protein sequence ID" value="KAF9069647.1"/>
    <property type="molecule type" value="Genomic_DNA"/>
</dbReference>
<dbReference type="Gene3D" id="1.20.144.10">
    <property type="entry name" value="Phosphatidic acid phosphatase type 2/haloperoxidase"/>
    <property type="match status" value="1"/>
</dbReference>
<evidence type="ECO:0000313" key="4">
    <source>
        <dbReference type="Proteomes" id="UP000772434"/>
    </source>
</evidence>
<dbReference type="GO" id="GO:0042392">
    <property type="term" value="F:sphingosine-1-phosphate phosphatase activity"/>
    <property type="evidence" value="ECO:0007669"/>
    <property type="project" value="TreeGrafter"/>
</dbReference>
<dbReference type="PANTHER" id="PTHR14969:SF13">
    <property type="entry name" value="AT30094P"/>
    <property type="match status" value="1"/>
</dbReference>
<reference evidence="3" key="1">
    <citation type="submission" date="2020-11" db="EMBL/GenBank/DDBJ databases">
        <authorList>
            <consortium name="DOE Joint Genome Institute"/>
            <person name="Ahrendt S."/>
            <person name="Riley R."/>
            <person name="Andreopoulos W."/>
            <person name="Labutti K."/>
            <person name="Pangilinan J."/>
            <person name="Ruiz-Duenas F.J."/>
            <person name="Barrasa J.M."/>
            <person name="Sanchez-Garcia M."/>
            <person name="Camarero S."/>
            <person name="Miyauchi S."/>
            <person name="Serrano A."/>
            <person name="Linde D."/>
            <person name="Babiker R."/>
            <person name="Drula E."/>
            <person name="Ayuso-Fernandez I."/>
            <person name="Pacheco R."/>
            <person name="Padilla G."/>
            <person name="Ferreira P."/>
            <person name="Barriuso J."/>
            <person name="Kellner H."/>
            <person name="Castanera R."/>
            <person name="Alfaro M."/>
            <person name="Ramirez L."/>
            <person name="Pisabarro A.G."/>
            <person name="Kuo A."/>
            <person name="Tritt A."/>
            <person name="Lipzen A."/>
            <person name="He G."/>
            <person name="Yan M."/>
            <person name="Ng V."/>
            <person name="Cullen D."/>
            <person name="Martin F."/>
            <person name="Rosso M.-N."/>
            <person name="Henrissat B."/>
            <person name="Hibbett D."/>
            <person name="Martinez A.T."/>
            <person name="Grigoriev I.V."/>
        </authorList>
    </citation>
    <scope>NUCLEOTIDE SEQUENCE</scope>
    <source>
        <strain evidence="3">AH 40177</strain>
    </source>
</reference>
<dbReference type="InterPro" id="IPR000326">
    <property type="entry name" value="PAP2/HPO"/>
</dbReference>
<feature type="transmembrane region" description="Helical" evidence="1">
    <location>
        <begin position="20"/>
        <end position="38"/>
    </location>
</feature>
<organism evidence="3 4">
    <name type="scientific">Rhodocollybia butyracea</name>
    <dbReference type="NCBI Taxonomy" id="206335"/>
    <lineage>
        <taxon>Eukaryota</taxon>
        <taxon>Fungi</taxon>
        <taxon>Dikarya</taxon>
        <taxon>Basidiomycota</taxon>
        <taxon>Agaricomycotina</taxon>
        <taxon>Agaricomycetes</taxon>
        <taxon>Agaricomycetidae</taxon>
        <taxon>Agaricales</taxon>
        <taxon>Marasmiineae</taxon>
        <taxon>Omphalotaceae</taxon>
        <taxon>Rhodocollybia</taxon>
    </lineage>
</organism>
<keyword evidence="1" id="KW-0812">Transmembrane</keyword>
<keyword evidence="1" id="KW-0472">Membrane</keyword>